<dbReference type="GO" id="GO:0003677">
    <property type="term" value="F:DNA binding"/>
    <property type="evidence" value="ECO:0007669"/>
    <property type="project" value="UniProtKB-UniRule"/>
</dbReference>
<gene>
    <name evidence="5" type="primary">tus_1</name>
    <name evidence="5" type="ORF">NCTC11214_04522</name>
</gene>
<dbReference type="GO" id="GO:0005737">
    <property type="term" value="C:cytoplasm"/>
    <property type="evidence" value="ECO:0007669"/>
    <property type="project" value="InterPro"/>
</dbReference>
<evidence type="ECO:0000256" key="1">
    <source>
        <dbReference type="ARBA" id="ARBA00022490"/>
    </source>
</evidence>
<keyword evidence="2" id="KW-0235">DNA replication</keyword>
<keyword evidence="3" id="KW-0238">DNA-binding</keyword>
<dbReference type="GO" id="GO:0006274">
    <property type="term" value="P:DNA replication termination"/>
    <property type="evidence" value="ECO:0007669"/>
    <property type="project" value="UniProtKB-UniRule"/>
</dbReference>
<evidence type="ECO:0000256" key="4">
    <source>
        <dbReference type="NCBIfam" id="TIGR02648"/>
    </source>
</evidence>
<keyword evidence="1" id="KW-0963">Cytoplasm</keyword>
<dbReference type="Pfam" id="PF05472">
    <property type="entry name" value="Ter"/>
    <property type="match status" value="1"/>
</dbReference>
<dbReference type="InterPro" id="IPR008865">
    <property type="entry name" value="DNA_replication_term_site-bd"/>
</dbReference>
<dbReference type="InterPro" id="IPR036381">
    <property type="entry name" value="Tus_dom1"/>
</dbReference>
<evidence type="ECO:0000256" key="2">
    <source>
        <dbReference type="ARBA" id="ARBA00022705"/>
    </source>
</evidence>
<name>A0A3S4HSH8_SEROD</name>
<dbReference type="NCBIfam" id="TIGR02648">
    <property type="entry name" value="rep_term_tus"/>
    <property type="match status" value="1"/>
</dbReference>
<protein>
    <recommendedName>
        <fullName evidence="4">DNA replication terminus site-binding protein</fullName>
    </recommendedName>
</protein>
<evidence type="ECO:0000313" key="6">
    <source>
        <dbReference type="Proteomes" id="UP000281391"/>
    </source>
</evidence>
<dbReference type="Gene3D" id="3.50.14.10">
    <property type="entry name" value="Replication terminator Tus, domain 1 superfamily/Replication terminator Tus"/>
    <property type="match status" value="1"/>
</dbReference>
<evidence type="ECO:0000256" key="3">
    <source>
        <dbReference type="ARBA" id="ARBA00023125"/>
    </source>
</evidence>
<dbReference type="Proteomes" id="UP000281391">
    <property type="component" value="Chromosome"/>
</dbReference>
<evidence type="ECO:0000313" key="5">
    <source>
        <dbReference type="EMBL" id="VDZ63551.1"/>
    </source>
</evidence>
<reference evidence="5 6" key="1">
    <citation type="submission" date="2018-12" db="EMBL/GenBank/DDBJ databases">
        <authorList>
            <consortium name="Pathogen Informatics"/>
        </authorList>
    </citation>
    <scope>NUCLEOTIDE SEQUENCE [LARGE SCALE GENOMIC DNA]</scope>
    <source>
        <strain evidence="5 6">NCTC11214</strain>
    </source>
</reference>
<dbReference type="AlphaFoldDB" id="A0A3S4HSH8"/>
<accession>A0A3S4HSH8</accession>
<proteinExistence type="predicted"/>
<dbReference type="EMBL" id="LR134117">
    <property type="protein sequence ID" value="VDZ63551.1"/>
    <property type="molecule type" value="Genomic_DNA"/>
</dbReference>
<dbReference type="SUPFAM" id="SSF56596">
    <property type="entry name" value="Replication terminator protein (Tus)"/>
    <property type="match status" value="1"/>
</dbReference>
<organism evidence="5 6">
    <name type="scientific">Serratia odorifera</name>
    <dbReference type="NCBI Taxonomy" id="618"/>
    <lineage>
        <taxon>Bacteria</taxon>
        <taxon>Pseudomonadati</taxon>
        <taxon>Pseudomonadota</taxon>
        <taxon>Gammaproteobacteria</taxon>
        <taxon>Enterobacterales</taxon>
        <taxon>Yersiniaceae</taxon>
        <taxon>Serratia</taxon>
    </lineage>
</organism>
<sequence>MSKYDLIARMNQCFNQLEAELGQLQQQILPLRLLAARVFSLPEIAKGNEHQPIEQIAVQQHLGQAARDLALEHYQRLFIHHNKQHVSSKAAVRLPGVICLAVERPQSLALQQQVQQINQLKAQLEHIITVESGLAPEQRFDFVHTHPAWPDYPERLPCHHPADQP</sequence>
<dbReference type="KEGG" id="sof:NCTC11214_04522"/>
<dbReference type="InterPro" id="IPR036384">
    <property type="entry name" value="Tus_sf"/>
</dbReference>